<sequence length="222" mass="24449">MTSSGFAAGPLLMDPKAPLIITIDGPSASGKTSVARRVAERLGIPYVSSGLLYRAVALLGLREGASPEEIEAHLERHHLELRPTPKENRVYLDGEEVSAALHSLEVDRRVSAVAQRPSVRAYVNQVLRQIPPPFVVDGRDMGSVVFPQARHKFYLTAQPEVRARRRVSEREADFRTILGDILRRDAADQKQSAPAPDAVVLDTSRLGLEEVVEAVLEHLRDP</sequence>
<dbReference type="SUPFAM" id="SSF52540">
    <property type="entry name" value="P-loop containing nucleoside triphosphate hydrolases"/>
    <property type="match status" value="1"/>
</dbReference>
<evidence type="ECO:0000259" key="9">
    <source>
        <dbReference type="Pfam" id="PF02224"/>
    </source>
</evidence>
<dbReference type="EC" id="2.7.4.25" evidence="8"/>
<keyword evidence="5 8" id="KW-0067">ATP-binding</keyword>
<evidence type="ECO:0000256" key="6">
    <source>
        <dbReference type="ARBA" id="ARBA00047615"/>
    </source>
</evidence>
<dbReference type="GO" id="GO:0006220">
    <property type="term" value="P:pyrimidine nucleotide metabolic process"/>
    <property type="evidence" value="ECO:0007669"/>
    <property type="project" value="UniProtKB-UniRule"/>
</dbReference>
<evidence type="ECO:0000256" key="4">
    <source>
        <dbReference type="ARBA" id="ARBA00022777"/>
    </source>
</evidence>
<dbReference type="Proteomes" id="UP000265800">
    <property type="component" value="Unassembled WGS sequence"/>
</dbReference>
<comment type="subcellular location">
    <subcellularLocation>
        <location evidence="8">Cytoplasm</location>
    </subcellularLocation>
</comment>
<dbReference type="EMBL" id="QWKZ01000015">
    <property type="protein sequence ID" value="RIH88150.1"/>
    <property type="molecule type" value="Genomic_DNA"/>
</dbReference>
<feature type="binding site" evidence="8">
    <location>
        <begin position="25"/>
        <end position="33"/>
    </location>
    <ligand>
        <name>ATP</name>
        <dbReference type="ChEBI" id="CHEBI:30616"/>
    </ligand>
</feature>
<keyword evidence="11" id="KW-1185">Reference proteome</keyword>
<dbReference type="Pfam" id="PF02224">
    <property type="entry name" value="Cytidylate_kin"/>
    <property type="match status" value="1"/>
</dbReference>
<gene>
    <name evidence="8 10" type="primary">cmk</name>
    <name evidence="10" type="ORF">Mlute_00721</name>
</gene>
<dbReference type="NCBIfam" id="TIGR00017">
    <property type="entry name" value="cmk"/>
    <property type="match status" value="1"/>
</dbReference>
<keyword evidence="3 8" id="KW-0547">Nucleotide-binding</keyword>
<keyword evidence="4 8" id="KW-0418">Kinase</keyword>
<evidence type="ECO:0000256" key="5">
    <source>
        <dbReference type="ARBA" id="ARBA00022840"/>
    </source>
</evidence>
<dbReference type="GO" id="GO:0036430">
    <property type="term" value="F:CMP kinase activity"/>
    <property type="evidence" value="ECO:0007669"/>
    <property type="project" value="RHEA"/>
</dbReference>
<comment type="similarity">
    <text evidence="1 8">Belongs to the cytidylate kinase family. Type 1 subfamily.</text>
</comment>
<dbReference type="GO" id="GO:0036431">
    <property type="term" value="F:dCMP kinase activity"/>
    <property type="evidence" value="ECO:0007669"/>
    <property type="project" value="InterPro"/>
</dbReference>
<dbReference type="HAMAP" id="MF_00238">
    <property type="entry name" value="Cytidyl_kinase_type1"/>
    <property type="match status" value="1"/>
</dbReference>
<dbReference type="AlphaFoldDB" id="A0A399EWX1"/>
<dbReference type="GO" id="GO:0005524">
    <property type="term" value="F:ATP binding"/>
    <property type="evidence" value="ECO:0007669"/>
    <property type="project" value="UniProtKB-UniRule"/>
</dbReference>
<reference evidence="10 11" key="1">
    <citation type="submission" date="2018-08" db="EMBL/GenBank/DDBJ databases">
        <title>Meiothermus luteus KCTC 52599 genome sequencing project.</title>
        <authorList>
            <person name="Da Costa M.S."/>
            <person name="Albuquerque L."/>
            <person name="Raposo P."/>
            <person name="Froufe H.J.C."/>
            <person name="Barroso C.S."/>
            <person name="Egas C."/>
        </authorList>
    </citation>
    <scope>NUCLEOTIDE SEQUENCE [LARGE SCALE GENOMIC DNA]</scope>
    <source>
        <strain evidence="10 11">KCTC 52599</strain>
    </source>
</reference>
<dbReference type="InterPro" id="IPR011994">
    <property type="entry name" value="Cytidylate_kinase_dom"/>
</dbReference>
<dbReference type="InterPro" id="IPR003136">
    <property type="entry name" value="Cytidylate_kin"/>
</dbReference>
<evidence type="ECO:0000256" key="1">
    <source>
        <dbReference type="ARBA" id="ARBA00009427"/>
    </source>
</evidence>
<protein>
    <recommendedName>
        <fullName evidence="8">Cytidylate kinase</fullName>
        <shortName evidence="8">CK</shortName>
        <ecNumber evidence="8">2.7.4.25</ecNumber>
    </recommendedName>
    <alternativeName>
        <fullName evidence="8">Cytidine monophosphate kinase</fullName>
        <shortName evidence="8">CMP kinase</shortName>
    </alternativeName>
</protein>
<comment type="caution">
    <text evidence="10">The sequence shown here is derived from an EMBL/GenBank/DDBJ whole genome shotgun (WGS) entry which is preliminary data.</text>
</comment>
<evidence type="ECO:0000313" key="11">
    <source>
        <dbReference type="Proteomes" id="UP000265800"/>
    </source>
</evidence>
<evidence type="ECO:0000256" key="8">
    <source>
        <dbReference type="HAMAP-Rule" id="MF_00238"/>
    </source>
</evidence>
<evidence type="ECO:0000313" key="10">
    <source>
        <dbReference type="EMBL" id="RIH88150.1"/>
    </source>
</evidence>
<evidence type="ECO:0000256" key="7">
    <source>
        <dbReference type="ARBA" id="ARBA00048478"/>
    </source>
</evidence>
<dbReference type="CDD" id="cd02020">
    <property type="entry name" value="CMPK"/>
    <property type="match status" value="1"/>
</dbReference>
<comment type="catalytic activity">
    <reaction evidence="7 8">
        <text>CMP + ATP = CDP + ADP</text>
        <dbReference type="Rhea" id="RHEA:11600"/>
        <dbReference type="ChEBI" id="CHEBI:30616"/>
        <dbReference type="ChEBI" id="CHEBI:58069"/>
        <dbReference type="ChEBI" id="CHEBI:60377"/>
        <dbReference type="ChEBI" id="CHEBI:456216"/>
        <dbReference type="EC" id="2.7.4.25"/>
    </reaction>
</comment>
<comment type="catalytic activity">
    <reaction evidence="6 8">
        <text>dCMP + ATP = dCDP + ADP</text>
        <dbReference type="Rhea" id="RHEA:25094"/>
        <dbReference type="ChEBI" id="CHEBI:30616"/>
        <dbReference type="ChEBI" id="CHEBI:57566"/>
        <dbReference type="ChEBI" id="CHEBI:58593"/>
        <dbReference type="ChEBI" id="CHEBI:456216"/>
        <dbReference type="EC" id="2.7.4.25"/>
    </reaction>
</comment>
<evidence type="ECO:0000256" key="3">
    <source>
        <dbReference type="ARBA" id="ARBA00022741"/>
    </source>
</evidence>
<proteinExistence type="inferred from homology"/>
<feature type="domain" description="Cytidylate kinase" evidence="9">
    <location>
        <begin position="21"/>
        <end position="219"/>
    </location>
</feature>
<keyword evidence="8" id="KW-0963">Cytoplasm</keyword>
<organism evidence="10 11">
    <name type="scientific">Meiothermus luteus</name>
    <dbReference type="NCBI Taxonomy" id="2026184"/>
    <lineage>
        <taxon>Bacteria</taxon>
        <taxon>Thermotogati</taxon>
        <taxon>Deinococcota</taxon>
        <taxon>Deinococci</taxon>
        <taxon>Thermales</taxon>
        <taxon>Thermaceae</taxon>
        <taxon>Meiothermus</taxon>
    </lineage>
</organism>
<evidence type="ECO:0000256" key="2">
    <source>
        <dbReference type="ARBA" id="ARBA00022679"/>
    </source>
</evidence>
<dbReference type="Gene3D" id="3.40.50.300">
    <property type="entry name" value="P-loop containing nucleotide triphosphate hydrolases"/>
    <property type="match status" value="1"/>
</dbReference>
<dbReference type="InterPro" id="IPR027417">
    <property type="entry name" value="P-loop_NTPase"/>
</dbReference>
<keyword evidence="2 8" id="KW-0808">Transferase</keyword>
<accession>A0A399EWX1</accession>
<dbReference type="GO" id="GO:0005737">
    <property type="term" value="C:cytoplasm"/>
    <property type="evidence" value="ECO:0007669"/>
    <property type="project" value="UniProtKB-SubCell"/>
</dbReference>
<name>A0A399EWX1_9DEIN</name>